<feature type="domain" description="PilZ" evidence="2">
    <location>
        <begin position="3"/>
        <end position="82"/>
    </location>
</feature>
<evidence type="ECO:0000313" key="3">
    <source>
        <dbReference type="EMBL" id="GJE62645.1"/>
    </source>
</evidence>
<proteinExistence type="predicted"/>
<dbReference type="RefSeq" id="WP_238185283.1">
    <property type="nucleotide sequence ID" value="NZ_BPRB01000364.1"/>
</dbReference>
<gene>
    <name evidence="3" type="ORF">MPOCJGCO_4778</name>
</gene>
<dbReference type="Proteomes" id="UP001055057">
    <property type="component" value="Unassembled WGS sequence"/>
</dbReference>
<keyword evidence="4" id="KW-1185">Reference proteome</keyword>
<sequence length="113" mass="12628">MKERRETARRRACLGATIRVAAFLPERGCYLRNLSLDGAKLVVPEAVTLPPVFDLVVTSRQETRRARLVWRRGGEAGIRFEPEASCPTRADDEAARQREVFAAAEPSPTGRLH</sequence>
<evidence type="ECO:0000256" key="1">
    <source>
        <dbReference type="SAM" id="MobiDB-lite"/>
    </source>
</evidence>
<protein>
    <recommendedName>
        <fullName evidence="2">PilZ domain-containing protein</fullName>
    </recommendedName>
</protein>
<dbReference type="Pfam" id="PF07238">
    <property type="entry name" value="PilZ"/>
    <property type="match status" value="1"/>
</dbReference>
<name>A0ABQ4UA65_9HYPH</name>
<dbReference type="SUPFAM" id="SSF141371">
    <property type="entry name" value="PilZ domain-like"/>
    <property type="match status" value="1"/>
</dbReference>
<dbReference type="InterPro" id="IPR009875">
    <property type="entry name" value="PilZ_domain"/>
</dbReference>
<reference evidence="3" key="2">
    <citation type="submission" date="2021-08" db="EMBL/GenBank/DDBJ databases">
        <authorList>
            <person name="Tani A."/>
            <person name="Ola A."/>
            <person name="Ogura Y."/>
            <person name="Katsura K."/>
            <person name="Hayashi T."/>
        </authorList>
    </citation>
    <scope>NUCLEOTIDE SEQUENCE</scope>
    <source>
        <strain evidence="3">DSM 23632</strain>
    </source>
</reference>
<dbReference type="EMBL" id="BPRB01000364">
    <property type="protein sequence ID" value="GJE62645.1"/>
    <property type="molecule type" value="Genomic_DNA"/>
</dbReference>
<reference evidence="3" key="1">
    <citation type="journal article" date="2021" name="Front. Microbiol.">
        <title>Comprehensive Comparative Genomics and Phenotyping of Methylobacterium Species.</title>
        <authorList>
            <person name="Alessa O."/>
            <person name="Ogura Y."/>
            <person name="Fujitani Y."/>
            <person name="Takami H."/>
            <person name="Hayashi T."/>
            <person name="Sahin N."/>
            <person name="Tani A."/>
        </authorList>
    </citation>
    <scope>NUCLEOTIDE SEQUENCE</scope>
    <source>
        <strain evidence="3">DSM 23632</strain>
    </source>
</reference>
<evidence type="ECO:0000259" key="2">
    <source>
        <dbReference type="Pfam" id="PF07238"/>
    </source>
</evidence>
<feature type="compositionally biased region" description="Basic and acidic residues" evidence="1">
    <location>
        <begin position="89"/>
        <end position="99"/>
    </location>
</feature>
<feature type="region of interest" description="Disordered" evidence="1">
    <location>
        <begin position="85"/>
        <end position="113"/>
    </location>
</feature>
<accession>A0ABQ4UA65</accession>
<organism evidence="3 4">
    <name type="scientific">Methylobacterium trifolii</name>
    <dbReference type="NCBI Taxonomy" id="1003092"/>
    <lineage>
        <taxon>Bacteria</taxon>
        <taxon>Pseudomonadati</taxon>
        <taxon>Pseudomonadota</taxon>
        <taxon>Alphaproteobacteria</taxon>
        <taxon>Hyphomicrobiales</taxon>
        <taxon>Methylobacteriaceae</taxon>
        <taxon>Methylobacterium</taxon>
    </lineage>
</organism>
<evidence type="ECO:0000313" key="4">
    <source>
        <dbReference type="Proteomes" id="UP001055057"/>
    </source>
</evidence>
<comment type="caution">
    <text evidence="3">The sequence shown here is derived from an EMBL/GenBank/DDBJ whole genome shotgun (WGS) entry which is preliminary data.</text>
</comment>